<dbReference type="Pfam" id="PF00505">
    <property type="entry name" value="HMG_box"/>
    <property type="match status" value="1"/>
</dbReference>
<evidence type="ECO:0000313" key="6">
    <source>
        <dbReference type="EMBL" id="KAL2917195.1"/>
    </source>
</evidence>
<feature type="DNA-binding region" description="HMG box" evidence="2">
    <location>
        <begin position="77"/>
        <end position="145"/>
    </location>
</feature>
<evidence type="ECO:0000256" key="3">
    <source>
        <dbReference type="SAM" id="MobiDB-lite"/>
    </source>
</evidence>
<feature type="compositionally biased region" description="Gly residues" evidence="3">
    <location>
        <begin position="54"/>
        <end position="63"/>
    </location>
</feature>
<keyword evidence="7" id="KW-1185">Reference proteome</keyword>
<evidence type="ECO:0000313" key="5">
    <source>
        <dbReference type="EMBL" id="KAL2917174.1"/>
    </source>
</evidence>
<dbReference type="PANTHER" id="PTHR48112">
    <property type="entry name" value="HIGH MOBILITY GROUP PROTEIN DSP1"/>
    <property type="match status" value="1"/>
</dbReference>
<accession>A0ABR4NCF3</accession>
<organism evidence="5 7">
    <name type="scientific">Polyrhizophydium stewartii</name>
    <dbReference type="NCBI Taxonomy" id="2732419"/>
    <lineage>
        <taxon>Eukaryota</taxon>
        <taxon>Fungi</taxon>
        <taxon>Fungi incertae sedis</taxon>
        <taxon>Chytridiomycota</taxon>
        <taxon>Chytridiomycota incertae sedis</taxon>
        <taxon>Chytridiomycetes</taxon>
        <taxon>Rhizophydiales</taxon>
        <taxon>Rhizophydiales incertae sedis</taxon>
        <taxon>Polyrhizophydium</taxon>
    </lineage>
</organism>
<dbReference type="SMART" id="SM00398">
    <property type="entry name" value="HMG"/>
    <property type="match status" value="1"/>
</dbReference>
<dbReference type="InterPro" id="IPR036910">
    <property type="entry name" value="HMG_box_dom_sf"/>
</dbReference>
<evidence type="ECO:0000256" key="2">
    <source>
        <dbReference type="PROSITE-ProRule" id="PRU00267"/>
    </source>
</evidence>
<dbReference type="InterPro" id="IPR009071">
    <property type="entry name" value="HMG_box_dom"/>
</dbReference>
<dbReference type="Proteomes" id="UP001527925">
    <property type="component" value="Unassembled WGS sequence"/>
</dbReference>
<feature type="domain" description="HMG box" evidence="4">
    <location>
        <begin position="77"/>
        <end position="145"/>
    </location>
</feature>
<reference evidence="5 7" key="1">
    <citation type="submission" date="2023-09" db="EMBL/GenBank/DDBJ databases">
        <title>Pangenome analysis of Batrachochytrium dendrobatidis and related Chytrids.</title>
        <authorList>
            <person name="Yacoub M.N."/>
            <person name="Stajich J.E."/>
            <person name="James T.Y."/>
        </authorList>
    </citation>
    <scope>NUCLEOTIDE SEQUENCE [LARGE SCALE GENOMIC DNA]</scope>
    <source>
        <strain evidence="5 7">JEL0888</strain>
    </source>
</reference>
<gene>
    <name evidence="5" type="ORF">HK105_203238</name>
    <name evidence="6" type="ORF">HK105_203259</name>
</gene>
<protein>
    <recommendedName>
        <fullName evidence="4">HMG box domain-containing protein</fullName>
    </recommendedName>
</protein>
<dbReference type="EMBL" id="JADGIZ020000012">
    <property type="protein sequence ID" value="KAL2917195.1"/>
    <property type="molecule type" value="Genomic_DNA"/>
</dbReference>
<feature type="compositionally biased region" description="Low complexity" evidence="3">
    <location>
        <begin position="33"/>
        <end position="53"/>
    </location>
</feature>
<sequence>MADRGWPPEMRGASPAAAPPHGRTIPAAPAPRGPSAAQQPRPSPSPSVVSLRGRLGGGRGGAVGKVRRTKRKIDGAPKHPTSAFLYYLCEVRPQYTARFPGSTVGPISKLIANDWRQLGDSERAVYFRKAEADKQRYKAELEIWLRGNPSLYE</sequence>
<dbReference type="PROSITE" id="PS50118">
    <property type="entry name" value="HMG_BOX_2"/>
    <property type="match status" value="1"/>
</dbReference>
<feature type="region of interest" description="Disordered" evidence="3">
    <location>
        <begin position="1"/>
        <end position="75"/>
    </location>
</feature>
<name>A0ABR4NCF3_9FUNG</name>
<evidence type="ECO:0000259" key="4">
    <source>
        <dbReference type="PROSITE" id="PS50118"/>
    </source>
</evidence>
<dbReference type="SUPFAM" id="SSF47095">
    <property type="entry name" value="HMG-box"/>
    <property type="match status" value="1"/>
</dbReference>
<proteinExistence type="predicted"/>
<evidence type="ECO:0000313" key="7">
    <source>
        <dbReference type="Proteomes" id="UP001527925"/>
    </source>
</evidence>
<dbReference type="InterPro" id="IPR050342">
    <property type="entry name" value="HMGB"/>
</dbReference>
<evidence type="ECO:0000256" key="1">
    <source>
        <dbReference type="ARBA" id="ARBA00023125"/>
    </source>
</evidence>
<dbReference type="Gene3D" id="1.10.30.10">
    <property type="entry name" value="High mobility group box domain"/>
    <property type="match status" value="1"/>
</dbReference>
<dbReference type="EMBL" id="JADGIZ020000012">
    <property type="protein sequence ID" value="KAL2917174.1"/>
    <property type="molecule type" value="Genomic_DNA"/>
</dbReference>
<keyword evidence="2" id="KW-0539">Nucleus</keyword>
<keyword evidence="1 2" id="KW-0238">DNA-binding</keyword>
<comment type="caution">
    <text evidence="5">The sequence shown here is derived from an EMBL/GenBank/DDBJ whole genome shotgun (WGS) entry which is preliminary data.</text>
</comment>